<dbReference type="Proteomes" id="UP001229422">
    <property type="component" value="Chromosome"/>
</dbReference>
<dbReference type="AlphaFoldDB" id="A0AAQ3ES73"/>
<reference evidence="1" key="1">
    <citation type="submission" date="2023-05" db="EMBL/GenBank/DDBJ databases">
        <title>Complete genome sequence of Bacillus subtilis SRCM117797 isolated from Soybean paste.</title>
        <authorList>
            <person name="Abraha H.B."/>
            <person name="Kim K.-P."/>
            <person name="Ryu M.-S."/>
            <person name="Jeong D.-Y."/>
        </authorList>
    </citation>
    <scope>NUCLEOTIDE SEQUENCE</scope>
    <source>
        <strain evidence="1">SRCM117797</strain>
    </source>
</reference>
<organism evidence="1 2">
    <name type="scientific">Bacillus subtilis</name>
    <dbReference type="NCBI Taxonomy" id="1423"/>
    <lineage>
        <taxon>Bacteria</taxon>
        <taxon>Bacillati</taxon>
        <taxon>Bacillota</taxon>
        <taxon>Bacilli</taxon>
        <taxon>Bacillales</taxon>
        <taxon>Bacillaceae</taxon>
        <taxon>Bacillus</taxon>
    </lineage>
</organism>
<protein>
    <submittedName>
        <fullName evidence="1">Uncharacterized protein</fullName>
    </submittedName>
</protein>
<sequence>MTDFERKLYRIIVNMRLYGKNPTLPELKIKTGKSEQEIRETTKSLIRKGALSWDKENMDYLKPALRETGFCLFNRINIRISF</sequence>
<evidence type="ECO:0000313" key="1">
    <source>
        <dbReference type="EMBL" id="WHM23652.1"/>
    </source>
</evidence>
<proteinExistence type="predicted"/>
<name>A0AAQ3ES73_BACIU</name>
<gene>
    <name evidence="1" type="ORF">QL281_07485</name>
</gene>
<dbReference type="EMBL" id="CP125292">
    <property type="protein sequence ID" value="WHM23652.1"/>
    <property type="molecule type" value="Genomic_DNA"/>
</dbReference>
<evidence type="ECO:0000313" key="2">
    <source>
        <dbReference type="Proteomes" id="UP001229422"/>
    </source>
</evidence>
<accession>A0AAQ3ES73</accession>
<dbReference type="RefSeq" id="WP_283010202.1">
    <property type="nucleotide sequence ID" value="NZ_CP125292.1"/>
</dbReference>